<reference evidence="1" key="1">
    <citation type="journal article" date="2022" name="Int. J. Mol. Sci.">
        <title>Draft Genome of Tanacetum Coccineum: Genomic Comparison of Closely Related Tanacetum-Family Plants.</title>
        <authorList>
            <person name="Yamashiro T."/>
            <person name="Shiraishi A."/>
            <person name="Nakayama K."/>
            <person name="Satake H."/>
        </authorList>
    </citation>
    <scope>NUCLEOTIDE SEQUENCE</scope>
</reference>
<gene>
    <name evidence="1" type="ORF">Tco_0682850</name>
</gene>
<organism evidence="1 2">
    <name type="scientific">Tanacetum coccineum</name>
    <dbReference type="NCBI Taxonomy" id="301880"/>
    <lineage>
        <taxon>Eukaryota</taxon>
        <taxon>Viridiplantae</taxon>
        <taxon>Streptophyta</taxon>
        <taxon>Embryophyta</taxon>
        <taxon>Tracheophyta</taxon>
        <taxon>Spermatophyta</taxon>
        <taxon>Magnoliopsida</taxon>
        <taxon>eudicotyledons</taxon>
        <taxon>Gunneridae</taxon>
        <taxon>Pentapetalae</taxon>
        <taxon>asterids</taxon>
        <taxon>campanulids</taxon>
        <taxon>Asterales</taxon>
        <taxon>Asteraceae</taxon>
        <taxon>Asteroideae</taxon>
        <taxon>Anthemideae</taxon>
        <taxon>Anthemidinae</taxon>
        <taxon>Tanacetum</taxon>
    </lineage>
</organism>
<comment type="caution">
    <text evidence="1">The sequence shown here is derived from an EMBL/GenBank/DDBJ whole genome shotgun (WGS) entry which is preliminary data.</text>
</comment>
<sequence length="97" mass="11511">MATIFRCLTHAPKLPQLDWWPIIRRYKEVKKVKKIRKTIKYFVNDKQNQEDAVEVYRSAAKRKVQNSSTDVKPPPIKKQHNMKVDGDVSHFQLVCKF</sequence>
<accession>A0ABQ4XTE9</accession>
<dbReference type="Proteomes" id="UP001151760">
    <property type="component" value="Unassembled WGS sequence"/>
</dbReference>
<dbReference type="EMBL" id="BQNB010009779">
    <property type="protein sequence ID" value="GJS68285.1"/>
    <property type="molecule type" value="Genomic_DNA"/>
</dbReference>
<keyword evidence="2" id="KW-1185">Reference proteome</keyword>
<evidence type="ECO:0000313" key="1">
    <source>
        <dbReference type="EMBL" id="GJS68285.1"/>
    </source>
</evidence>
<evidence type="ECO:0000313" key="2">
    <source>
        <dbReference type="Proteomes" id="UP001151760"/>
    </source>
</evidence>
<proteinExistence type="predicted"/>
<name>A0ABQ4XTE9_9ASTR</name>
<reference evidence="1" key="2">
    <citation type="submission" date="2022-01" db="EMBL/GenBank/DDBJ databases">
        <authorList>
            <person name="Yamashiro T."/>
            <person name="Shiraishi A."/>
            <person name="Satake H."/>
            <person name="Nakayama K."/>
        </authorList>
    </citation>
    <scope>NUCLEOTIDE SEQUENCE</scope>
</reference>
<protein>
    <submittedName>
        <fullName evidence="1">Uncharacterized protein</fullName>
    </submittedName>
</protein>